<feature type="domain" description="TonB-dependent receptor plug" evidence="4">
    <location>
        <begin position="208"/>
        <end position="301"/>
    </location>
</feature>
<keyword evidence="2" id="KW-0472">Membrane</keyword>
<dbReference type="GO" id="GO:0009279">
    <property type="term" value="C:cell outer membrane"/>
    <property type="evidence" value="ECO:0007669"/>
    <property type="project" value="UniProtKB-SubCell"/>
</dbReference>
<dbReference type="AlphaFoldDB" id="A0A1I1L7Y0"/>
<dbReference type="STRING" id="623281.SAMN05421747_11932"/>
<dbReference type="Proteomes" id="UP000199577">
    <property type="component" value="Unassembled WGS sequence"/>
</dbReference>
<dbReference type="EMBL" id="FOLL01000019">
    <property type="protein sequence ID" value="SFC68612.1"/>
    <property type="molecule type" value="Genomic_DNA"/>
</dbReference>
<proteinExistence type="predicted"/>
<dbReference type="Gene3D" id="2.170.130.10">
    <property type="entry name" value="TonB-dependent receptor, plug domain"/>
    <property type="match status" value="1"/>
</dbReference>
<evidence type="ECO:0000313" key="6">
    <source>
        <dbReference type="Proteomes" id="UP000199577"/>
    </source>
</evidence>
<name>A0A1I1L7Y0_9SPHI</name>
<dbReference type="InterPro" id="IPR037066">
    <property type="entry name" value="Plug_dom_sf"/>
</dbReference>
<comment type="subcellular location">
    <subcellularLocation>
        <location evidence="1">Cell outer membrane</location>
    </subcellularLocation>
</comment>
<dbReference type="Pfam" id="PF13715">
    <property type="entry name" value="CarbopepD_reg_2"/>
    <property type="match status" value="1"/>
</dbReference>
<reference evidence="5 6" key="1">
    <citation type="submission" date="2016-10" db="EMBL/GenBank/DDBJ databases">
        <authorList>
            <person name="de Groot N.N."/>
        </authorList>
    </citation>
    <scope>NUCLEOTIDE SEQUENCE [LARGE SCALE GENOMIC DNA]</scope>
    <source>
        <strain evidence="5 6">DSM 22900</strain>
    </source>
</reference>
<dbReference type="InterPro" id="IPR008969">
    <property type="entry name" value="CarboxyPept-like_regulatory"/>
</dbReference>
<dbReference type="SUPFAM" id="SSF49464">
    <property type="entry name" value="Carboxypeptidase regulatory domain-like"/>
    <property type="match status" value="1"/>
</dbReference>
<dbReference type="Pfam" id="PF07715">
    <property type="entry name" value="Plug"/>
    <property type="match status" value="1"/>
</dbReference>
<gene>
    <name evidence="5" type="ORF">SAMN05421747_11932</name>
</gene>
<keyword evidence="6" id="KW-1185">Reference proteome</keyword>
<dbReference type="InterPro" id="IPR036942">
    <property type="entry name" value="Beta-barrel_TonB_sf"/>
</dbReference>
<sequence length="1138" mass="127909">MTIVGLLAAHEGRSQDLDRKIRLNLENADIKESLLAIEQVGNVRFIIRDDLFAGSRRQVNLKATDITIRQAIAEVLANTPFIYQELDGFVAIINRHQQRIIQGKVVDADTKKPAMGVSVQVKGMLSNTAISNASGNFSIPIPAETATLVFSSLGYRVKEVRVSAADGFVHVELASSHIELDEVTVAASKRVNTEIALLEERRKAAIIQDGISAQQIDRTASITTTQALQRVTGVTVTDEKYVAVRGLGERSVIGQLNGVRLASSDPDRTTIPLDLVPAALLDNIVVYKTVTPDKPADAAAGIVELKTKSIPDSMTLEFIVETGTNTTIGFGGRINSFYNSDMGFWGNRINDKNLRPDFLALAGQYPNGLGSIQHMIANAQYSPEAWAETERINGIMRRFDPVMTTGYKNAQPNQLYSLTFGNQYDVFRKHKIGIIFGGNYYKRMTDIYQGELTQYSIYQGVVTGNDHIFSWRNIPNYITPNRLYMGRYQTYQENSGMETLNYGVLGGLTYRFNPRHEIGFQYLGSWGGENRATNMFGGYQYTGLPGEVNSDIYSLKQSYRTLNTFNMQGEHQFGKGEYAPRLSYNAATSSSSQNDPDYRFVSLATYLPESPVNISNPFGNPHPLYPSGSPNYTTDRLYVLTSGYVNGYGVYGRLQAEPNGRRWRFLEETNYNYKADLSFPFPFLSTKQELKIGFNYLYRDRSFTENLLMLPGSNYSEGSNRPLYRVFGDLDRLVGPEVVGVLAPTSTQREGAAPIGGFLYNSQKSPNNYTGFYETNAYYGMLDLRLADNFRVAGGVRFERTDIRSAVDTAGIFLDPALTVPNEDGARVPLIFIEPNSVYTAKYKPYYSVNATYMLGELMNLRGAFNTTLARPELREITNVFEFDAFQMGLVVGNPNLVNQHTKNLDFRWEWFPNPGEVLALSAFGKEIHNQLVRVFDLRTEGLDARSQEYPTIQYQNDPNTGYVWGIELELVKDLGTVWAPLNGFFLGSNLMLAQSQIKKSWDRYQANRSLDRNTPENSPLFEQPPYAFNGWLNYTNKRWGTDLTTTFNIVGERLVQINLTGEPDLYSRPVPMLDFVFTQRITRQLLLKGFAKNILDPAIKTVYSSYGTGGTWYGNEYVNRSYHRGCEIMLGLSYNFF</sequence>
<evidence type="ECO:0000259" key="4">
    <source>
        <dbReference type="Pfam" id="PF07715"/>
    </source>
</evidence>
<dbReference type="Gene3D" id="2.60.40.1120">
    <property type="entry name" value="Carboxypeptidase-like, regulatory domain"/>
    <property type="match status" value="1"/>
</dbReference>
<evidence type="ECO:0000256" key="3">
    <source>
        <dbReference type="ARBA" id="ARBA00023237"/>
    </source>
</evidence>
<evidence type="ECO:0000256" key="1">
    <source>
        <dbReference type="ARBA" id="ARBA00004442"/>
    </source>
</evidence>
<dbReference type="PANTHER" id="PTHR40980:SF4">
    <property type="entry name" value="TONB-DEPENDENT RECEPTOR-LIKE BETA-BARREL DOMAIN-CONTAINING PROTEIN"/>
    <property type="match status" value="1"/>
</dbReference>
<evidence type="ECO:0000256" key="2">
    <source>
        <dbReference type="ARBA" id="ARBA00023136"/>
    </source>
</evidence>
<dbReference type="SUPFAM" id="SSF56935">
    <property type="entry name" value="Porins"/>
    <property type="match status" value="1"/>
</dbReference>
<dbReference type="PANTHER" id="PTHR40980">
    <property type="entry name" value="PLUG DOMAIN-CONTAINING PROTEIN"/>
    <property type="match status" value="1"/>
</dbReference>
<dbReference type="InterPro" id="IPR012910">
    <property type="entry name" value="Plug_dom"/>
</dbReference>
<organism evidence="5 6">
    <name type="scientific">Parapedobacter composti</name>
    <dbReference type="NCBI Taxonomy" id="623281"/>
    <lineage>
        <taxon>Bacteria</taxon>
        <taxon>Pseudomonadati</taxon>
        <taxon>Bacteroidota</taxon>
        <taxon>Sphingobacteriia</taxon>
        <taxon>Sphingobacteriales</taxon>
        <taxon>Sphingobacteriaceae</taxon>
        <taxon>Parapedobacter</taxon>
    </lineage>
</organism>
<dbReference type="Gene3D" id="2.40.170.20">
    <property type="entry name" value="TonB-dependent receptor, beta-barrel domain"/>
    <property type="match status" value="1"/>
</dbReference>
<keyword evidence="5" id="KW-0675">Receptor</keyword>
<accession>A0A1I1L7Y0</accession>
<keyword evidence="3" id="KW-0998">Cell outer membrane</keyword>
<protein>
    <submittedName>
        <fullName evidence="5">TonB-dependent receptor</fullName>
    </submittedName>
</protein>
<evidence type="ECO:0000313" key="5">
    <source>
        <dbReference type="EMBL" id="SFC68612.1"/>
    </source>
</evidence>